<reference evidence="2" key="1">
    <citation type="submission" date="2022-11" db="UniProtKB">
        <authorList>
            <consortium name="WormBaseParasite"/>
        </authorList>
    </citation>
    <scope>IDENTIFICATION</scope>
</reference>
<evidence type="ECO:0000313" key="2">
    <source>
        <dbReference type="WBParaSite" id="ES5_v2.g20781.t1"/>
    </source>
</evidence>
<protein>
    <submittedName>
        <fullName evidence="2">Uncharacterized protein</fullName>
    </submittedName>
</protein>
<organism evidence="1 2">
    <name type="scientific">Panagrolaimus sp. ES5</name>
    <dbReference type="NCBI Taxonomy" id="591445"/>
    <lineage>
        <taxon>Eukaryota</taxon>
        <taxon>Metazoa</taxon>
        <taxon>Ecdysozoa</taxon>
        <taxon>Nematoda</taxon>
        <taxon>Chromadorea</taxon>
        <taxon>Rhabditida</taxon>
        <taxon>Tylenchina</taxon>
        <taxon>Panagrolaimomorpha</taxon>
        <taxon>Panagrolaimoidea</taxon>
        <taxon>Panagrolaimidae</taxon>
        <taxon>Panagrolaimus</taxon>
    </lineage>
</organism>
<dbReference type="Proteomes" id="UP000887579">
    <property type="component" value="Unplaced"/>
</dbReference>
<evidence type="ECO:0000313" key="1">
    <source>
        <dbReference type="Proteomes" id="UP000887579"/>
    </source>
</evidence>
<accession>A0AC34FTR4</accession>
<proteinExistence type="predicted"/>
<name>A0AC34FTR4_9BILA</name>
<sequence length="95" mass="10771">MNAKSCLIAIKPVGTFVAVQKLRAMLEVKPRSNETDLQKRSEMIYEEVYKRLIFYSKPENSIDDPFTDYDDVVVVPATENNNNATLPETETAADE</sequence>
<dbReference type="WBParaSite" id="ES5_v2.g20781.t1">
    <property type="protein sequence ID" value="ES5_v2.g20781.t1"/>
    <property type="gene ID" value="ES5_v2.g20781"/>
</dbReference>